<dbReference type="InterPro" id="IPR049874">
    <property type="entry name" value="ROK_cs"/>
</dbReference>
<dbReference type="AlphaFoldDB" id="A0A0E2HQ35"/>
<dbReference type="PATRIC" id="fig|999408.3.peg.2332"/>
<dbReference type="PANTHER" id="PTHR18964:SF149">
    <property type="entry name" value="BIFUNCTIONAL UDP-N-ACETYLGLUCOSAMINE 2-EPIMERASE_N-ACETYLMANNOSAMINE KINASE"/>
    <property type="match status" value="1"/>
</dbReference>
<comment type="caution">
    <text evidence="2">The sequence shown here is derived from an EMBL/GenBank/DDBJ whole genome shotgun (WGS) entry which is preliminary data.</text>
</comment>
<evidence type="ECO:0000313" key="2">
    <source>
        <dbReference type="EMBL" id="ENZ16029.1"/>
    </source>
</evidence>
<evidence type="ECO:0000256" key="1">
    <source>
        <dbReference type="ARBA" id="ARBA00006479"/>
    </source>
</evidence>
<protein>
    <recommendedName>
        <fullName evidence="4">Glucokinase</fullName>
    </recommendedName>
</protein>
<dbReference type="InterPro" id="IPR000600">
    <property type="entry name" value="ROK"/>
</dbReference>
<dbReference type="PANTHER" id="PTHR18964">
    <property type="entry name" value="ROK (REPRESSOR, ORF, KINASE) FAMILY"/>
    <property type="match status" value="1"/>
</dbReference>
<organism evidence="2 3">
    <name type="scientific">[Clostridium] clostridioforme 90A8</name>
    <dbReference type="NCBI Taxonomy" id="999408"/>
    <lineage>
        <taxon>Bacteria</taxon>
        <taxon>Bacillati</taxon>
        <taxon>Bacillota</taxon>
        <taxon>Clostridia</taxon>
        <taxon>Lachnospirales</taxon>
        <taxon>Lachnospiraceae</taxon>
        <taxon>Enterocloster</taxon>
    </lineage>
</organism>
<proteinExistence type="inferred from homology"/>
<comment type="similarity">
    <text evidence="1">Belongs to the ROK (NagC/XylR) family.</text>
</comment>
<dbReference type="GeneID" id="57960053"/>
<dbReference type="Pfam" id="PF00480">
    <property type="entry name" value="ROK"/>
    <property type="match status" value="1"/>
</dbReference>
<gene>
    <name evidence="2" type="ORF">HMPREF1090_02173</name>
</gene>
<sequence>MLRIGIDLGGTKIAAGLVDENRVLGPAVQEPTGLPKPAKELAEAIYRLTERLLKEQGLTFQDVESVGIGIPGTVNKETDCIEYANNFGFENVPFLKMLKDLFPCPVYGENDAKAAAWGEYLAGAGRCSRSMTAVTLGTGVGGGIILNGRILEGDNGAAGELGHMVIHQNGHPCTCGRKGCLEAYASATALVSRAREAMERSDESMLWSLCKGDLSGVNGRMIFEASEKGDSTACEVLDGFMEDLSEGIANIINILQPEILCIGGGLSGAGEALLAPVKEKTAPKIYSRASQKNTRIRLAEMGNGAGIIGAACLNEQR</sequence>
<evidence type="ECO:0008006" key="4">
    <source>
        <dbReference type="Google" id="ProtNLM"/>
    </source>
</evidence>
<dbReference type="Proteomes" id="UP000013085">
    <property type="component" value="Unassembled WGS sequence"/>
</dbReference>
<dbReference type="EMBL" id="AGYR01000020">
    <property type="protein sequence ID" value="ENZ16029.1"/>
    <property type="molecule type" value="Genomic_DNA"/>
</dbReference>
<accession>A0A0E2HQ35</accession>
<dbReference type="Gene3D" id="3.30.420.40">
    <property type="match status" value="2"/>
</dbReference>
<dbReference type="InterPro" id="IPR043129">
    <property type="entry name" value="ATPase_NBD"/>
</dbReference>
<dbReference type="PROSITE" id="PS01125">
    <property type="entry name" value="ROK"/>
    <property type="match status" value="1"/>
</dbReference>
<name>A0A0E2HQ35_9FIRM</name>
<reference evidence="2 3" key="1">
    <citation type="submission" date="2013-01" db="EMBL/GenBank/DDBJ databases">
        <title>The Genome Sequence of Clostridium clostridioforme 90A8.</title>
        <authorList>
            <consortium name="The Broad Institute Genome Sequencing Platform"/>
            <person name="Earl A."/>
            <person name="Ward D."/>
            <person name="Feldgarden M."/>
            <person name="Gevers D."/>
            <person name="Courvalin P."/>
            <person name="Lambert T."/>
            <person name="Walker B."/>
            <person name="Young S.K."/>
            <person name="Zeng Q."/>
            <person name="Gargeya S."/>
            <person name="Fitzgerald M."/>
            <person name="Haas B."/>
            <person name="Abouelleil A."/>
            <person name="Alvarado L."/>
            <person name="Arachchi H.M."/>
            <person name="Berlin A.M."/>
            <person name="Chapman S.B."/>
            <person name="Dewar J."/>
            <person name="Goldberg J."/>
            <person name="Griggs A."/>
            <person name="Gujja S."/>
            <person name="Hansen M."/>
            <person name="Howarth C."/>
            <person name="Imamovic A."/>
            <person name="Larimer J."/>
            <person name="McCowan C."/>
            <person name="Murphy C."/>
            <person name="Neiman D."/>
            <person name="Pearson M."/>
            <person name="Priest M."/>
            <person name="Roberts A."/>
            <person name="Saif S."/>
            <person name="Shea T."/>
            <person name="Sisk P."/>
            <person name="Sykes S."/>
            <person name="Wortman J."/>
            <person name="Nusbaum C."/>
            <person name="Birren B."/>
        </authorList>
    </citation>
    <scope>NUCLEOTIDE SEQUENCE [LARGE SCALE GENOMIC DNA]</scope>
    <source>
        <strain evidence="2 3">90A8</strain>
    </source>
</reference>
<evidence type="ECO:0000313" key="3">
    <source>
        <dbReference type="Proteomes" id="UP000013085"/>
    </source>
</evidence>
<dbReference type="SUPFAM" id="SSF53067">
    <property type="entry name" value="Actin-like ATPase domain"/>
    <property type="match status" value="1"/>
</dbReference>
<dbReference type="RefSeq" id="WP_002583408.1">
    <property type="nucleotide sequence ID" value="NZ_KB851019.1"/>
</dbReference>
<dbReference type="HOGENOM" id="CLU_036604_0_4_9"/>